<keyword evidence="4 7" id="KW-0812">Transmembrane</keyword>
<evidence type="ECO:0000259" key="8">
    <source>
        <dbReference type="Pfam" id="PF06808"/>
    </source>
</evidence>
<dbReference type="GO" id="GO:0022857">
    <property type="term" value="F:transmembrane transporter activity"/>
    <property type="evidence" value="ECO:0007669"/>
    <property type="project" value="TreeGrafter"/>
</dbReference>
<dbReference type="InterPro" id="IPR010656">
    <property type="entry name" value="DctM"/>
</dbReference>
<keyword evidence="10" id="KW-1185">Reference proteome</keyword>
<evidence type="ECO:0000256" key="2">
    <source>
        <dbReference type="ARBA" id="ARBA00022475"/>
    </source>
</evidence>
<dbReference type="AlphaFoldDB" id="A0A3R9NZB9"/>
<keyword evidence="2" id="KW-1003">Cell membrane</keyword>
<proteinExistence type="predicted"/>
<dbReference type="InterPro" id="IPR004681">
    <property type="entry name" value="TRAP_DctM"/>
</dbReference>
<evidence type="ECO:0000256" key="1">
    <source>
        <dbReference type="ARBA" id="ARBA00004429"/>
    </source>
</evidence>
<name>A0A3R9NZB9_9BACI</name>
<feature type="transmembrane region" description="Helical" evidence="7">
    <location>
        <begin position="54"/>
        <end position="75"/>
    </location>
</feature>
<dbReference type="Pfam" id="PF06808">
    <property type="entry name" value="DctM"/>
    <property type="match status" value="1"/>
</dbReference>
<feature type="transmembrane region" description="Helical" evidence="7">
    <location>
        <begin position="20"/>
        <end position="42"/>
    </location>
</feature>
<dbReference type="EMBL" id="RBVX01000066">
    <property type="protein sequence ID" value="RSL29462.1"/>
    <property type="molecule type" value="Genomic_DNA"/>
</dbReference>
<keyword evidence="6 7" id="KW-0472">Membrane</keyword>
<evidence type="ECO:0000256" key="4">
    <source>
        <dbReference type="ARBA" id="ARBA00022692"/>
    </source>
</evidence>
<evidence type="ECO:0000256" key="6">
    <source>
        <dbReference type="ARBA" id="ARBA00023136"/>
    </source>
</evidence>
<sequence length="83" mass="8877">FTPILLPTALELGIDPVHFGILMVVTLSIGFITPPLGVNLFVGSGISGLEMPVLARAVVPFFFVMLFVLAVIIVVPQLTLLFL</sequence>
<dbReference type="GO" id="GO:0005886">
    <property type="term" value="C:plasma membrane"/>
    <property type="evidence" value="ECO:0007669"/>
    <property type="project" value="UniProtKB-SubCell"/>
</dbReference>
<keyword evidence="5 7" id="KW-1133">Transmembrane helix</keyword>
<evidence type="ECO:0000256" key="7">
    <source>
        <dbReference type="SAM" id="Phobius"/>
    </source>
</evidence>
<evidence type="ECO:0000256" key="3">
    <source>
        <dbReference type="ARBA" id="ARBA00022519"/>
    </source>
</evidence>
<dbReference type="OrthoDB" id="9796052at2"/>
<accession>A0A3R9NZB9</accession>
<feature type="domain" description="TRAP C4-dicarboxylate transport system permease DctM subunit" evidence="8">
    <location>
        <begin position="1"/>
        <end position="78"/>
    </location>
</feature>
<dbReference type="RefSeq" id="WP_125562519.1">
    <property type="nucleotide sequence ID" value="NZ_RBVX01000066.1"/>
</dbReference>
<gene>
    <name evidence="9" type="ORF">D7Z54_31175</name>
</gene>
<protein>
    <submittedName>
        <fullName evidence="9">TRAP transporter large permease subunit</fullName>
    </submittedName>
</protein>
<evidence type="ECO:0000313" key="10">
    <source>
        <dbReference type="Proteomes" id="UP000275076"/>
    </source>
</evidence>
<comment type="caution">
    <text evidence="9">The sequence shown here is derived from an EMBL/GenBank/DDBJ whole genome shotgun (WGS) entry which is preliminary data.</text>
</comment>
<reference evidence="9 10" key="1">
    <citation type="submission" date="2018-10" db="EMBL/GenBank/DDBJ databases">
        <title>Draft genome sequence of Bacillus salarius IM0101, isolated from a hypersaline soil in Inner Mongolia, China.</title>
        <authorList>
            <person name="Yamprayoonswat W."/>
            <person name="Boonvisut S."/>
            <person name="Jumpathong W."/>
            <person name="Sittihan S."/>
            <person name="Ruangsuj P."/>
            <person name="Wanthongcharoen S."/>
            <person name="Thongpramul N."/>
            <person name="Pimmason S."/>
            <person name="Yu B."/>
            <person name="Yasawong M."/>
        </authorList>
    </citation>
    <scope>NUCLEOTIDE SEQUENCE [LARGE SCALE GENOMIC DNA]</scope>
    <source>
        <strain evidence="9 10">IM0101</strain>
    </source>
</reference>
<dbReference type="Proteomes" id="UP000275076">
    <property type="component" value="Unassembled WGS sequence"/>
</dbReference>
<dbReference type="PANTHER" id="PTHR33362">
    <property type="entry name" value="SIALIC ACID TRAP TRANSPORTER PERMEASE PROTEIN SIAT-RELATED"/>
    <property type="match status" value="1"/>
</dbReference>
<evidence type="ECO:0000313" key="9">
    <source>
        <dbReference type="EMBL" id="RSL29462.1"/>
    </source>
</evidence>
<evidence type="ECO:0000256" key="5">
    <source>
        <dbReference type="ARBA" id="ARBA00022989"/>
    </source>
</evidence>
<organism evidence="9 10">
    <name type="scientific">Salibacterium salarium</name>
    <dbReference type="NCBI Taxonomy" id="284579"/>
    <lineage>
        <taxon>Bacteria</taxon>
        <taxon>Bacillati</taxon>
        <taxon>Bacillota</taxon>
        <taxon>Bacilli</taxon>
        <taxon>Bacillales</taxon>
        <taxon>Bacillaceae</taxon>
    </lineage>
</organism>
<feature type="non-terminal residue" evidence="9">
    <location>
        <position position="1"/>
    </location>
</feature>
<keyword evidence="3" id="KW-0997">Cell inner membrane</keyword>
<comment type="subcellular location">
    <subcellularLocation>
        <location evidence="1">Cell inner membrane</location>
        <topology evidence="1">Multi-pass membrane protein</topology>
    </subcellularLocation>
</comment>